<dbReference type="EMBL" id="JAOSLC020000003">
    <property type="protein sequence ID" value="MDD7914076.1"/>
    <property type="molecule type" value="Genomic_DNA"/>
</dbReference>
<protein>
    <recommendedName>
        <fullName evidence="5">DUF4154 domain-containing protein</fullName>
    </recommendedName>
</protein>
<name>A0ABT5S7K3_9FLAO</name>
<organism evidence="3 4">
    <name type="scientific">Polaribacter ponticola</name>
    <dbReference type="NCBI Taxonomy" id="2978475"/>
    <lineage>
        <taxon>Bacteria</taxon>
        <taxon>Pseudomonadati</taxon>
        <taxon>Bacteroidota</taxon>
        <taxon>Flavobacteriia</taxon>
        <taxon>Flavobacteriales</taxon>
        <taxon>Flavobacteriaceae</taxon>
    </lineage>
</organism>
<feature type="chain" id="PRO_5047177010" description="DUF4154 domain-containing protein" evidence="2">
    <location>
        <begin position="19"/>
        <end position="400"/>
    </location>
</feature>
<gene>
    <name evidence="3" type="ORF">N5A56_006405</name>
</gene>
<proteinExistence type="predicted"/>
<keyword evidence="4" id="KW-1185">Reference proteome</keyword>
<dbReference type="RefSeq" id="WP_274270274.1">
    <property type="nucleotide sequence ID" value="NZ_JAOSLC020000003.1"/>
</dbReference>
<feature type="compositionally biased region" description="Basic and acidic residues" evidence="1">
    <location>
        <begin position="194"/>
        <end position="204"/>
    </location>
</feature>
<feature type="region of interest" description="Disordered" evidence="1">
    <location>
        <begin position="234"/>
        <end position="253"/>
    </location>
</feature>
<feature type="compositionally biased region" description="Basic and acidic residues" evidence="1">
    <location>
        <begin position="239"/>
        <end position="253"/>
    </location>
</feature>
<evidence type="ECO:0000313" key="4">
    <source>
        <dbReference type="Proteomes" id="UP001151478"/>
    </source>
</evidence>
<keyword evidence="2" id="KW-0732">Signal</keyword>
<accession>A0ABT5S7K3</accession>
<feature type="region of interest" description="Disordered" evidence="1">
    <location>
        <begin position="381"/>
        <end position="400"/>
    </location>
</feature>
<evidence type="ECO:0000256" key="1">
    <source>
        <dbReference type="SAM" id="MobiDB-lite"/>
    </source>
</evidence>
<reference evidence="3" key="1">
    <citation type="submission" date="2023-02" db="EMBL/GenBank/DDBJ databases">
        <title>Polaribacter ponticola sp. nov., isolated from seawater.</title>
        <authorList>
            <person name="Baek J.H."/>
            <person name="Kim J.M."/>
            <person name="Choi D.G."/>
            <person name="Jeon C.O."/>
        </authorList>
    </citation>
    <scope>NUCLEOTIDE SEQUENCE</scope>
    <source>
        <strain evidence="3">MSW5</strain>
    </source>
</reference>
<feature type="signal peptide" evidence="2">
    <location>
        <begin position="1"/>
        <end position="18"/>
    </location>
</feature>
<sequence>MKNTIPFLFLFLSLISFGQGRIQSKSINSVYINNNVSCNYSTTFKYQLVDAGYGESPTALKMGFVNTTITEITFKGYKATEILNELSFPIKAKLQANVNGSVFIKKGSINISTNFNESAVSDGGLDTFDFTKNFTQQIFSSFGKEVTYNDVTPKATNIKLSNIALNKFWDIKFKMDTKIRALEKEKANKKKKQKNEVTKKRLENKSTSNSKVTEVLATNNKNSFKNTPRETIYQKKQRLAKEASDRKRKREKENLDTANKFIEGQNRKMEIMEKGFDDLQTKLTNQIETIFSNMEKERNFNSKISSLTSIKSTSISSIISESKEKSRAINSLYNKRSNESLNDVAQKGAQLIGSSKNETELAISTGATLLTSVLTKNKIEKDKREAQKRLEAEKKQRLIN</sequence>
<feature type="region of interest" description="Disordered" evidence="1">
    <location>
        <begin position="186"/>
        <end position="212"/>
    </location>
</feature>
<comment type="caution">
    <text evidence="3">The sequence shown here is derived from an EMBL/GenBank/DDBJ whole genome shotgun (WGS) entry which is preliminary data.</text>
</comment>
<evidence type="ECO:0000256" key="2">
    <source>
        <dbReference type="SAM" id="SignalP"/>
    </source>
</evidence>
<evidence type="ECO:0008006" key="5">
    <source>
        <dbReference type="Google" id="ProtNLM"/>
    </source>
</evidence>
<evidence type="ECO:0000313" key="3">
    <source>
        <dbReference type="EMBL" id="MDD7914076.1"/>
    </source>
</evidence>
<dbReference type="Proteomes" id="UP001151478">
    <property type="component" value="Unassembled WGS sequence"/>
</dbReference>